<evidence type="ECO:0000313" key="2">
    <source>
        <dbReference type="EMBL" id="QNN60178.1"/>
    </source>
</evidence>
<dbReference type="AlphaFoldDB" id="A0A7G9S1E0"/>
<dbReference type="KEGG" id="eio:H9L01_04735"/>
<dbReference type="RefSeq" id="WP_187533310.1">
    <property type="nucleotide sequence ID" value="NZ_CBCSHU010000039.1"/>
</dbReference>
<dbReference type="Proteomes" id="UP000515928">
    <property type="component" value="Chromosome"/>
</dbReference>
<dbReference type="KEGG" id="eio:H9L01_09985"/>
<evidence type="ECO:0000256" key="1">
    <source>
        <dbReference type="ARBA" id="ARBA00006539"/>
    </source>
</evidence>
<evidence type="ECO:0000313" key="7">
    <source>
        <dbReference type="EMBL" id="QNN61665.1"/>
    </source>
</evidence>
<dbReference type="KEGG" id="eio:H9L01_08945"/>
<comment type="similarity">
    <text evidence="1">Belongs to the UPF0236 family.</text>
</comment>
<reference evidence="7 9" key="1">
    <citation type="submission" date="2020-08" db="EMBL/GenBank/DDBJ databases">
        <title>Genome sequence of Erysipelothrix inopinata DSM 15511T.</title>
        <authorList>
            <person name="Hyun D.-W."/>
            <person name="Bae J.-W."/>
        </authorList>
    </citation>
    <scope>NUCLEOTIDE SEQUENCE [LARGE SCALE GENOMIC DNA]</scope>
    <source>
        <strain evidence="7 9">DSM 15511</strain>
    </source>
</reference>
<sequence length="465" mass="54305">MTILPQFELSNTLKNLFVSIQESTNYLLEPTNQEFTIRNYSQFIEHTSEWLRIAACDYLVQNFELLDLKFKNSALRKRDYYVHQTRERTLITVFGVVKFKRTIYKDKTTGKTFIYVDRKLGLPKYDRYDPCVKCMIVETFANQNSMIKVGEQIGDRIFSSFSTSQHREHYRISRQTVYNTVKRPLPSLSELCEPKPTPSHLYIMADEKYVHMQRNESQSVMVKSAVIFEGIKGPQKRRQLINKMVYSGTESNFWNSVYDLLSITYDMDKIKNITILGDGALWIKSGTREFSHSSFALDKFHFKQALNHITTDKPTKEILASNIINGNTETFNQIIQTLIDGTEQSNRQKTIEEKCNYILRNTLAIQYSYNGLKIGCSMESAISHNLASIYSNRPKGYCKENLNAYLNLRNLFLNHIDIRNLYLDSIDPKSIKQKEAKYDFSMFEQRNAYDKSSSSRWLKAHISRN</sequence>
<proteinExistence type="inferred from homology"/>
<dbReference type="EMBL" id="CP060715">
    <property type="protein sequence ID" value="QNN61342.1"/>
    <property type="molecule type" value="Genomic_DNA"/>
</dbReference>
<evidence type="ECO:0000313" key="5">
    <source>
        <dbReference type="EMBL" id="QNN61342.1"/>
    </source>
</evidence>
<dbReference type="EMBL" id="CP060715">
    <property type="protein sequence ID" value="QNN61673.1"/>
    <property type="molecule type" value="Genomic_DNA"/>
</dbReference>
<accession>A0A7G9S1E0</accession>
<dbReference type="EMBL" id="CP060715">
    <property type="protein sequence ID" value="QNN60178.1"/>
    <property type="molecule type" value="Genomic_DNA"/>
</dbReference>
<protein>
    <submittedName>
        <fullName evidence="7">UPF0236 family protein</fullName>
    </submittedName>
</protein>
<dbReference type="EMBL" id="CP060715">
    <property type="protein sequence ID" value="QNN61464.1"/>
    <property type="molecule type" value="Genomic_DNA"/>
</dbReference>
<dbReference type="Pfam" id="PF06782">
    <property type="entry name" value="UPF0236"/>
    <property type="match status" value="1"/>
</dbReference>
<dbReference type="KEGG" id="eio:H9L01_07330"/>
<gene>
    <name evidence="5" type="ORF">H9L01_02955</name>
    <name evidence="6" type="ORF">H9L01_03630</name>
    <name evidence="7" type="ORF">H9L01_04735</name>
    <name evidence="8" type="ORF">H9L01_04775</name>
    <name evidence="2" type="ORF">H9L01_07330</name>
    <name evidence="3" type="ORF">H9L01_08945</name>
    <name evidence="4" type="ORF">H9L01_09985</name>
</gene>
<evidence type="ECO:0000313" key="6">
    <source>
        <dbReference type="EMBL" id="QNN61464.1"/>
    </source>
</evidence>
<evidence type="ECO:0000313" key="8">
    <source>
        <dbReference type="EMBL" id="QNN61673.1"/>
    </source>
</evidence>
<dbReference type="EMBL" id="CP060715">
    <property type="protein sequence ID" value="QNN61665.1"/>
    <property type="molecule type" value="Genomic_DNA"/>
</dbReference>
<dbReference type="KEGG" id="eio:H9L01_04775"/>
<evidence type="ECO:0000313" key="4">
    <source>
        <dbReference type="EMBL" id="QNN60680.1"/>
    </source>
</evidence>
<dbReference type="InterPro" id="IPR009620">
    <property type="entry name" value="UPF0236"/>
</dbReference>
<evidence type="ECO:0000313" key="9">
    <source>
        <dbReference type="Proteomes" id="UP000515928"/>
    </source>
</evidence>
<keyword evidence="9" id="KW-1185">Reference proteome</keyword>
<dbReference type="KEGG" id="eio:H9L01_02955"/>
<dbReference type="EMBL" id="CP060715">
    <property type="protein sequence ID" value="QNN60487.1"/>
    <property type="molecule type" value="Genomic_DNA"/>
</dbReference>
<evidence type="ECO:0000313" key="3">
    <source>
        <dbReference type="EMBL" id="QNN60487.1"/>
    </source>
</evidence>
<dbReference type="KEGG" id="eio:H9L01_03630"/>
<organism evidence="7 9">
    <name type="scientific">Erysipelothrix inopinata</name>
    <dbReference type="NCBI Taxonomy" id="225084"/>
    <lineage>
        <taxon>Bacteria</taxon>
        <taxon>Bacillati</taxon>
        <taxon>Bacillota</taxon>
        <taxon>Erysipelotrichia</taxon>
        <taxon>Erysipelotrichales</taxon>
        <taxon>Erysipelotrichaceae</taxon>
        <taxon>Erysipelothrix</taxon>
    </lineage>
</organism>
<name>A0A7G9S1E0_9FIRM</name>
<dbReference type="EMBL" id="CP060715">
    <property type="protein sequence ID" value="QNN60680.1"/>
    <property type="molecule type" value="Genomic_DNA"/>
</dbReference>